<organism evidence="1 2">
    <name type="scientific">Duganella flavida</name>
    <dbReference type="NCBI Taxonomy" id="2692175"/>
    <lineage>
        <taxon>Bacteria</taxon>
        <taxon>Pseudomonadati</taxon>
        <taxon>Pseudomonadota</taxon>
        <taxon>Betaproteobacteria</taxon>
        <taxon>Burkholderiales</taxon>
        <taxon>Oxalobacteraceae</taxon>
        <taxon>Telluria group</taxon>
        <taxon>Duganella</taxon>
    </lineage>
</organism>
<comment type="caution">
    <text evidence="1">The sequence shown here is derived from an EMBL/GenBank/DDBJ whole genome shotgun (WGS) entry which is preliminary data.</text>
</comment>
<proteinExistence type="predicted"/>
<name>A0A6L8K6M0_9BURK</name>
<evidence type="ECO:0000313" key="1">
    <source>
        <dbReference type="EMBL" id="MYM22595.1"/>
    </source>
</evidence>
<evidence type="ECO:0000313" key="2">
    <source>
        <dbReference type="Proteomes" id="UP000479335"/>
    </source>
</evidence>
<protein>
    <submittedName>
        <fullName evidence="1">Uncharacterized protein</fullName>
    </submittedName>
</protein>
<dbReference type="EMBL" id="WWCN01000004">
    <property type="protein sequence ID" value="MYM22595.1"/>
    <property type="molecule type" value="Genomic_DNA"/>
</dbReference>
<dbReference type="Proteomes" id="UP000479335">
    <property type="component" value="Unassembled WGS sequence"/>
</dbReference>
<gene>
    <name evidence="1" type="ORF">GTP46_08050</name>
</gene>
<reference evidence="1 2" key="1">
    <citation type="submission" date="2019-12" db="EMBL/GenBank/DDBJ databases">
        <title>Novel species isolated from a subtropical stream in China.</title>
        <authorList>
            <person name="Lu H."/>
        </authorList>
    </citation>
    <scope>NUCLEOTIDE SEQUENCE [LARGE SCALE GENOMIC DNA]</scope>
    <source>
        <strain evidence="1 2">FT135W</strain>
    </source>
</reference>
<dbReference type="AlphaFoldDB" id="A0A6L8K6M0"/>
<sequence length="85" mass="9655">MADLADHRRRRFQTAPEIYEGSKLGVSKNWVDRKGGIPERLVAIRIKGDSVEPNLYEGELRKRGIFISPSGVQSVTVRSSRDHYT</sequence>
<accession>A0A6L8K6M0</accession>
<dbReference type="RefSeq" id="WP_161006097.1">
    <property type="nucleotide sequence ID" value="NZ_WWCN01000004.1"/>
</dbReference>
<keyword evidence="2" id="KW-1185">Reference proteome</keyword>